<keyword evidence="3" id="KW-1185">Reference proteome</keyword>
<protein>
    <recommendedName>
        <fullName evidence="1">Conserved oligomeric Golgi complex subunit 5 N-terminal domain-containing protein</fullName>
    </recommendedName>
</protein>
<accession>A0ABR0XD59</accession>
<dbReference type="Proteomes" id="UP001318860">
    <property type="component" value="Unassembled WGS sequence"/>
</dbReference>
<gene>
    <name evidence="2" type="ORF">DH2020_011347</name>
</gene>
<dbReference type="PANTHER" id="PTHR13228:SF3">
    <property type="entry name" value="CONSERVED OLIGOMERIC GOLGI COMPLEX SUBUNIT 5"/>
    <property type="match status" value="1"/>
</dbReference>
<comment type="caution">
    <text evidence="2">The sequence shown here is derived from an EMBL/GenBank/DDBJ whole genome shotgun (WGS) entry which is preliminary data.</text>
</comment>
<name>A0ABR0XD59_REHGL</name>
<dbReference type="InterPro" id="IPR019465">
    <property type="entry name" value="Cog5"/>
</dbReference>
<dbReference type="Pfam" id="PF10392">
    <property type="entry name" value="COG5_N"/>
    <property type="match status" value="1"/>
</dbReference>
<organism evidence="2 3">
    <name type="scientific">Rehmannia glutinosa</name>
    <name type="common">Chinese foxglove</name>
    <dbReference type="NCBI Taxonomy" id="99300"/>
    <lineage>
        <taxon>Eukaryota</taxon>
        <taxon>Viridiplantae</taxon>
        <taxon>Streptophyta</taxon>
        <taxon>Embryophyta</taxon>
        <taxon>Tracheophyta</taxon>
        <taxon>Spermatophyta</taxon>
        <taxon>Magnoliopsida</taxon>
        <taxon>eudicotyledons</taxon>
        <taxon>Gunneridae</taxon>
        <taxon>Pentapetalae</taxon>
        <taxon>asterids</taxon>
        <taxon>lamiids</taxon>
        <taxon>Lamiales</taxon>
        <taxon>Orobanchaceae</taxon>
        <taxon>Rehmannieae</taxon>
        <taxon>Rehmannia</taxon>
    </lineage>
</organism>
<sequence>MASPVISISPLHRSSTFQPIAAATATPNSSTPTPLSPASPSHLDTFSSDPILSAFLSHDFNPTYFPSSALSSGSAASRIEVRLLDTQLRHEVLSRHHGLLHQLSSTKAAESSLSSLRTSVSSLQSTVRHARSKLSDPHRVISAQTLQLNNLHSTSSLLQYSIRTLRSTQKLRNLVNSQPDASKWDLSKAAQLHYEILTLYNESHLSGIDVVDV</sequence>
<dbReference type="EMBL" id="JABTTQ020000005">
    <property type="protein sequence ID" value="KAK6157099.1"/>
    <property type="molecule type" value="Genomic_DNA"/>
</dbReference>
<feature type="domain" description="Conserved oligomeric Golgi complex subunit 5 N-terminal" evidence="1">
    <location>
        <begin position="53"/>
        <end position="171"/>
    </location>
</feature>
<evidence type="ECO:0000313" key="3">
    <source>
        <dbReference type="Proteomes" id="UP001318860"/>
    </source>
</evidence>
<reference evidence="2 3" key="1">
    <citation type="journal article" date="2021" name="Comput. Struct. Biotechnol. J.">
        <title>De novo genome assembly of the potent medicinal plant Rehmannia glutinosa using nanopore technology.</title>
        <authorList>
            <person name="Ma L."/>
            <person name="Dong C."/>
            <person name="Song C."/>
            <person name="Wang X."/>
            <person name="Zheng X."/>
            <person name="Niu Y."/>
            <person name="Chen S."/>
            <person name="Feng W."/>
        </authorList>
    </citation>
    <scope>NUCLEOTIDE SEQUENCE [LARGE SCALE GENOMIC DNA]</scope>
    <source>
        <strain evidence="2">DH-2019</strain>
    </source>
</reference>
<evidence type="ECO:0000259" key="1">
    <source>
        <dbReference type="Pfam" id="PF10392"/>
    </source>
</evidence>
<dbReference type="InterPro" id="IPR049176">
    <property type="entry name" value="COG5_N"/>
</dbReference>
<proteinExistence type="predicted"/>
<evidence type="ECO:0000313" key="2">
    <source>
        <dbReference type="EMBL" id="KAK6157099.1"/>
    </source>
</evidence>
<dbReference type="PANTHER" id="PTHR13228">
    <property type="entry name" value="CONSERVED OLIGOMERIC GOLGI COMPLEX COMPONENT 5"/>
    <property type="match status" value="1"/>
</dbReference>